<keyword evidence="8" id="KW-1185">Reference proteome</keyword>
<evidence type="ECO:0000256" key="1">
    <source>
        <dbReference type="ARBA" id="ARBA00001933"/>
    </source>
</evidence>
<dbReference type="InterPro" id="IPR015421">
    <property type="entry name" value="PyrdxlP-dep_Trfase_major"/>
</dbReference>
<name>A0A133XVQ8_9ACTN</name>
<proteinExistence type="inferred from homology"/>
<comment type="caution">
    <text evidence="7">The sequence shown here is derived from an EMBL/GenBank/DDBJ whole genome shotgun (WGS) entry which is preliminary data.</text>
</comment>
<dbReference type="AlphaFoldDB" id="A0A133XVQ8"/>
<dbReference type="Proteomes" id="UP000070675">
    <property type="component" value="Unassembled WGS sequence"/>
</dbReference>
<dbReference type="NCBIfam" id="TIGR04350">
    <property type="entry name" value="C_S_lyase_PatB"/>
    <property type="match status" value="1"/>
</dbReference>
<evidence type="ECO:0000313" key="7">
    <source>
        <dbReference type="EMBL" id="KXB35028.1"/>
    </source>
</evidence>
<dbReference type="RefSeq" id="WP_082715584.1">
    <property type="nucleotide sequence ID" value="NZ_KQ959487.1"/>
</dbReference>
<dbReference type="STRING" id="1393034.HMPREF3192_00641"/>
<evidence type="ECO:0000256" key="4">
    <source>
        <dbReference type="ARBA" id="ARBA00023239"/>
    </source>
</evidence>
<dbReference type="PATRIC" id="fig|1393034.3.peg.622"/>
<comment type="cofactor">
    <cofactor evidence="1">
        <name>pyridoxal 5'-phosphate</name>
        <dbReference type="ChEBI" id="CHEBI:597326"/>
    </cofactor>
</comment>
<dbReference type="InterPro" id="IPR015422">
    <property type="entry name" value="PyrdxlP-dep_Trfase_small"/>
</dbReference>
<dbReference type="GO" id="GO:0030170">
    <property type="term" value="F:pyridoxal phosphate binding"/>
    <property type="evidence" value="ECO:0007669"/>
    <property type="project" value="InterPro"/>
</dbReference>
<dbReference type="Pfam" id="PF00155">
    <property type="entry name" value="Aminotran_1_2"/>
    <property type="match status" value="1"/>
</dbReference>
<keyword evidence="3" id="KW-0663">Pyridoxal phosphate</keyword>
<feature type="domain" description="Aminotransferase class I/classII large" evidence="6">
    <location>
        <begin position="28"/>
        <end position="376"/>
    </location>
</feature>
<dbReference type="OrthoDB" id="3224382at2"/>
<evidence type="ECO:0000313" key="8">
    <source>
        <dbReference type="Proteomes" id="UP000070675"/>
    </source>
</evidence>
<dbReference type="Gene3D" id="3.90.1150.10">
    <property type="entry name" value="Aspartate Aminotransferase, domain 1"/>
    <property type="match status" value="1"/>
</dbReference>
<dbReference type="Gene3D" id="3.40.640.10">
    <property type="entry name" value="Type I PLP-dependent aspartate aminotransferase-like (Major domain)"/>
    <property type="match status" value="1"/>
</dbReference>
<evidence type="ECO:0000259" key="6">
    <source>
        <dbReference type="Pfam" id="PF00155"/>
    </source>
</evidence>
<dbReference type="EMBL" id="LSCR01000007">
    <property type="protein sequence ID" value="KXB35028.1"/>
    <property type="molecule type" value="Genomic_DNA"/>
</dbReference>
<organism evidence="7 8">
    <name type="scientific">Atopobium deltae</name>
    <dbReference type="NCBI Taxonomy" id="1393034"/>
    <lineage>
        <taxon>Bacteria</taxon>
        <taxon>Bacillati</taxon>
        <taxon>Actinomycetota</taxon>
        <taxon>Coriobacteriia</taxon>
        <taxon>Coriobacteriales</taxon>
        <taxon>Atopobiaceae</taxon>
        <taxon>Atopobium</taxon>
    </lineage>
</organism>
<dbReference type="InterPro" id="IPR051798">
    <property type="entry name" value="Class-II_PLP-Dep_Aminotrans"/>
</dbReference>
<dbReference type="PANTHER" id="PTHR43525">
    <property type="entry name" value="PROTEIN MALY"/>
    <property type="match status" value="1"/>
</dbReference>
<keyword evidence="4" id="KW-0456">Lyase</keyword>
<dbReference type="InterPro" id="IPR015424">
    <property type="entry name" value="PyrdxlP-dep_Trfase"/>
</dbReference>
<dbReference type="PANTHER" id="PTHR43525:SF1">
    <property type="entry name" value="PROTEIN MALY"/>
    <property type="match status" value="1"/>
</dbReference>
<dbReference type="CDD" id="cd00609">
    <property type="entry name" value="AAT_like"/>
    <property type="match status" value="1"/>
</dbReference>
<gene>
    <name evidence="7" type="ORF">HMPREF3192_00641</name>
</gene>
<dbReference type="SUPFAM" id="SSF53383">
    <property type="entry name" value="PLP-dependent transferases"/>
    <property type="match status" value="1"/>
</dbReference>
<dbReference type="InterPro" id="IPR004839">
    <property type="entry name" value="Aminotransferase_I/II_large"/>
</dbReference>
<dbReference type="InterPro" id="IPR027619">
    <property type="entry name" value="C-S_lyase_PatB-like"/>
</dbReference>
<dbReference type="GO" id="GO:0047804">
    <property type="term" value="F:cysteine-S-conjugate beta-lyase activity"/>
    <property type="evidence" value="ECO:0007669"/>
    <property type="project" value="UniProtKB-EC"/>
</dbReference>
<sequence>MDFDTPIDRHHSYSTQWDFAADRFGKYDVLPFSISDTDFATPPEVVDALAQRLRHPVFGYTRWNHSDFKEPIVRWFYRRGKAQIDPDWIVYSPSVMWSVSTLIRLLSKPGEQVVVFRPLYDGFFGAIQANGRELVGVDLSADASVPIDYDVLAQACTSSAAKIFLLTNPHNPTGRVFTREELARMVDIARKTNTFVITDDIHRDIILGTVPYTPLTDITTEHVALACSGSKTFNIPGLIGSYAFVPDKALREAFLYELKQKNALSSTSIFGMYAQIAAYTRCDYYVDELNAYIRQNMHYILAFLQEQLPQIRFEVPQATYLAWMDISQLGVSSEDLQQACVQYGHVGIMSGTTYGDERFMRMCVGCPRTKLERGLQGLLRGVRGLKEASAAQEVQSAQEVHPHEGVQRL</sequence>
<evidence type="ECO:0000256" key="2">
    <source>
        <dbReference type="ARBA" id="ARBA00012224"/>
    </source>
</evidence>
<dbReference type="EC" id="4.4.1.13" evidence="2"/>
<evidence type="ECO:0000256" key="3">
    <source>
        <dbReference type="ARBA" id="ARBA00022898"/>
    </source>
</evidence>
<comment type="similarity">
    <text evidence="5">Belongs to the class-II pyridoxal-phosphate-dependent aminotransferase family. MalY/PatB cystathionine beta-lyase subfamily.</text>
</comment>
<evidence type="ECO:0000256" key="5">
    <source>
        <dbReference type="ARBA" id="ARBA00037974"/>
    </source>
</evidence>
<reference evidence="8" key="1">
    <citation type="submission" date="2016-01" db="EMBL/GenBank/DDBJ databases">
        <authorList>
            <person name="Mitreva M."/>
            <person name="Pepin K.H."/>
            <person name="Mihindukulasuriya K.A."/>
            <person name="Fulton R."/>
            <person name="Fronick C."/>
            <person name="O'Laughlin M."/>
            <person name="Miner T."/>
            <person name="Herter B."/>
            <person name="Rosa B.A."/>
            <person name="Cordes M."/>
            <person name="Tomlinson C."/>
            <person name="Wollam A."/>
            <person name="Palsikar V.B."/>
            <person name="Mardis E.R."/>
            <person name="Wilson R.K."/>
        </authorList>
    </citation>
    <scope>NUCLEOTIDE SEQUENCE [LARGE SCALE GENOMIC DNA]</scope>
    <source>
        <strain evidence="8">DNF00019</strain>
    </source>
</reference>
<accession>A0A133XVQ8</accession>
<protein>
    <recommendedName>
        <fullName evidence="2">cysteine-S-conjugate beta-lyase</fullName>
        <ecNumber evidence="2">4.4.1.13</ecNumber>
    </recommendedName>
</protein>